<sequence length="487" mass="55620">MDVHVVGIRFLVRLSFLVTILSGLPAGQLAAQNDSVWVPASLQYERPGLINRALLGNNYRELWETPVRLPVFHLKGQGFRIKELGGGNQTLSLQLTDPQGHPWVLRTVEKEVTKALPPLLAKTFVLSLVQQQVSGSHPYAPLVVAPLSDAVGVKTPHPAIYYVPDDPDFGEFQKRFAGNVCLLEEREPGEVKTLNSEKVLDRLIDRGAARPDGEQILRARLLDLFIGDWDRHTGQWRWAERSNGLVQALPRDRDQAFFFSNGLLPRLFQAVALKYLVSYEDDLGNWRGITFKSWPFDRFFLNSLNRAQWTSELQHMQSALTDSVLEESVRAMPPEIYAKNGSRLLRQLKGRRDDLVTRGLKYYRFLSGYVDVFGSDKDEEFFISGSGDSVQVQVFALKDGRRDRQLYSRQFVRDDTRLLRLWAFHGKDRFTFGPGRSRFRFELNADDTGDEYNLVRGKKARRINPRPARRVPKIYQSPGKEPGNVQP</sequence>
<reference evidence="2 3" key="1">
    <citation type="submission" date="2019-03" db="EMBL/GenBank/DDBJ databases">
        <authorList>
            <person name="Kim M.K.M."/>
        </authorList>
    </citation>
    <scope>NUCLEOTIDE SEQUENCE [LARGE SCALE GENOMIC DNA]</scope>
    <source>
        <strain evidence="2 3">17J68-15</strain>
    </source>
</reference>
<dbReference type="EMBL" id="SKFH01000007">
    <property type="protein sequence ID" value="TCZ73290.1"/>
    <property type="molecule type" value="Genomic_DNA"/>
</dbReference>
<dbReference type="OrthoDB" id="333971at2"/>
<dbReference type="RefSeq" id="WP_131851309.1">
    <property type="nucleotide sequence ID" value="NZ_SKFH01000007.1"/>
</dbReference>
<evidence type="ECO:0000256" key="1">
    <source>
        <dbReference type="SAM" id="MobiDB-lite"/>
    </source>
</evidence>
<accession>A0A4R4E3P6</accession>
<organism evidence="2 3">
    <name type="scientific">Flaviaesturariibacter aridisoli</name>
    <dbReference type="NCBI Taxonomy" id="2545761"/>
    <lineage>
        <taxon>Bacteria</taxon>
        <taxon>Pseudomonadati</taxon>
        <taxon>Bacteroidota</taxon>
        <taxon>Chitinophagia</taxon>
        <taxon>Chitinophagales</taxon>
        <taxon>Chitinophagaceae</taxon>
        <taxon>Flaviaestuariibacter</taxon>
    </lineage>
</organism>
<protein>
    <submittedName>
        <fullName evidence="2">Uncharacterized protein</fullName>
    </submittedName>
</protein>
<gene>
    <name evidence="2" type="ORF">E0486_06350</name>
</gene>
<keyword evidence="3" id="KW-1185">Reference proteome</keyword>
<dbReference type="Proteomes" id="UP000295164">
    <property type="component" value="Unassembled WGS sequence"/>
</dbReference>
<evidence type="ECO:0000313" key="3">
    <source>
        <dbReference type="Proteomes" id="UP000295164"/>
    </source>
</evidence>
<evidence type="ECO:0000313" key="2">
    <source>
        <dbReference type="EMBL" id="TCZ73290.1"/>
    </source>
</evidence>
<comment type="caution">
    <text evidence="2">The sequence shown here is derived from an EMBL/GenBank/DDBJ whole genome shotgun (WGS) entry which is preliminary data.</text>
</comment>
<dbReference type="AlphaFoldDB" id="A0A4R4E3P6"/>
<name>A0A4R4E3P6_9BACT</name>
<proteinExistence type="predicted"/>
<feature type="region of interest" description="Disordered" evidence="1">
    <location>
        <begin position="466"/>
        <end position="487"/>
    </location>
</feature>